<feature type="region of interest" description="Disordered" evidence="1">
    <location>
        <begin position="12"/>
        <end position="47"/>
    </location>
</feature>
<comment type="caution">
    <text evidence="2">The sequence shown here is derived from an EMBL/GenBank/DDBJ whole genome shotgun (WGS) entry which is preliminary data.</text>
</comment>
<dbReference type="InterPro" id="IPR021375">
    <property type="entry name" value="DUF2997"/>
</dbReference>
<name>A0AAV8UIQ8_9RHOD</name>
<reference evidence="2 3" key="1">
    <citation type="journal article" date="2023" name="Nat. Commun.">
        <title>Origin of minicircular mitochondrial genomes in red algae.</title>
        <authorList>
            <person name="Lee Y."/>
            <person name="Cho C.H."/>
            <person name="Lee Y.M."/>
            <person name="Park S.I."/>
            <person name="Yang J.H."/>
            <person name="West J.A."/>
            <person name="Bhattacharya D."/>
            <person name="Yoon H.S."/>
        </authorList>
    </citation>
    <scope>NUCLEOTIDE SEQUENCE [LARGE SCALE GENOMIC DNA]</scope>
    <source>
        <strain evidence="2 3">CCMP1338</strain>
        <tissue evidence="2">Whole cell</tissue>
    </source>
</reference>
<feature type="compositionally biased region" description="Gly residues" evidence="1">
    <location>
        <begin position="36"/>
        <end position="47"/>
    </location>
</feature>
<protein>
    <recommendedName>
        <fullName evidence="4">K Homology domain-containing protein</fullName>
    </recommendedName>
</protein>
<dbReference type="EMBL" id="JAMWBK010000009">
    <property type="protein sequence ID" value="KAJ8902430.1"/>
    <property type="molecule type" value="Genomic_DNA"/>
</dbReference>
<evidence type="ECO:0000313" key="3">
    <source>
        <dbReference type="Proteomes" id="UP001157974"/>
    </source>
</evidence>
<accession>A0AAV8UIQ8</accession>
<proteinExistence type="predicted"/>
<keyword evidence="3" id="KW-1185">Reference proteome</keyword>
<evidence type="ECO:0000313" key="2">
    <source>
        <dbReference type="EMBL" id="KAJ8902430.1"/>
    </source>
</evidence>
<evidence type="ECO:0000256" key="1">
    <source>
        <dbReference type="SAM" id="MobiDB-lite"/>
    </source>
</evidence>
<gene>
    <name evidence="2" type="ORF">NDN08_006835</name>
</gene>
<evidence type="ECO:0008006" key="4">
    <source>
        <dbReference type="Google" id="ProtNLM"/>
    </source>
</evidence>
<sequence>MAFTGGGLVLSGRGMRSTSCSRSRAVSMSSEWSSSGVGGGYGEGSQSGGHLEKIEFIIRPGGRVEQKVIGVKGSKCVEITKAIEKSLGKVVHDEKTEEFYETPNDQQLDLEVKEDIPTW</sequence>
<feature type="compositionally biased region" description="Low complexity" evidence="1">
    <location>
        <begin position="17"/>
        <end position="35"/>
    </location>
</feature>
<dbReference type="AlphaFoldDB" id="A0AAV8UIQ8"/>
<dbReference type="Pfam" id="PF11211">
    <property type="entry name" value="DUF2997"/>
    <property type="match status" value="1"/>
</dbReference>
<organism evidence="2 3">
    <name type="scientific">Rhodosorus marinus</name>
    <dbReference type="NCBI Taxonomy" id="101924"/>
    <lineage>
        <taxon>Eukaryota</taxon>
        <taxon>Rhodophyta</taxon>
        <taxon>Stylonematophyceae</taxon>
        <taxon>Stylonematales</taxon>
        <taxon>Stylonemataceae</taxon>
        <taxon>Rhodosorus</taxon>
    </lineage>
</organism>
<dbReference type="Proteomes" id="UP001157974">
    <property type="component" value="Unassembled WGS sequence"/>
</dbReference>